<comment type="caution">
    <text evidence="2">The sequence shown here is derived from an EMBL/GenBank/DDBJ whole genome shotgun (WGS) entry which is preliminary data.</text>
</comment>
<gene>
    <name evidence="2" type="ORF">DFH08DRAFT_116728</name>
</gene>
<dbReference type="Proteomes" id="UP001218218">
    <property type="component" value="Unassembled WGS sequence"/>
</dbReference>
<protein>
    <submittedName>
        <fullName evidence="2">Uncharacterized protein</fullName>
    </submittedName>
</protein>
<keyword evidence="3" id="KW-1185">Reference proteome</keyword>
<evidence type="ECO:0000313" key="2">
    <source>
        <dbReference type="EMBL" id="KAJ7350789.1"/>
    </source>
</evidence>
<evidence type="ECO:0000313" key="3">
    <source>
        <dbReference type="Proteomes" id="UP001218218"/>
    </source>
</evidence>
<sequence>MHSTVCREFQSGGLKSKGIKPRGTLEVNLGTPFHLLLDADSDVETPSPLTLCFDFPKPPSESSPLREMSEWSDDSDSDSDSELDVESDDSQYISISSDSPFYTAHPPVAFQTMFDVPLVPFPSKPLLDDANYSEASVAQSRAELERVLPSEVKKDLFLVDEGCLRSMGDELFSTPIDAFMDVCLSHLRSTTSIPSPNSSSKSGGASAPFPKYYLASFLDLDRCDASSLDPSLRVLFCKRALSARHPQASPAAAPVVIPFL</sequence>
<organism evidence="2 3">
    <name type="scientific">Mycena albidolilacea</name>
    <dbReference type="NCBI Taxonomy" id="1033008"/>
    <lineage>
        <taxon>Eukaryota</taxon>
        <taxon>Fungi</taxon>
        <taxon>Dikarya</taxon>
        <taxon>Basidiomycota</taxon>
        <taxon>Agaricomycotina</taxon>
        <taxon>Agaricomycetes</taxon>
        <taxon>Agaricomycetidae</taxon>
        <taxon>Agaricales</taxon>
        <taxon>Marasmiineae</taxon>
        <taxon>Mycenaceae</taxon>
        <taxon>Mycena</taxon>
    </lineage>
</organism>
<dbReference type="EMBL" id="JARIHO010000014">
    <property type="protein sequence ID" value="KAJ7350789.1"/>
    <property type="molecule type" value="Genomic_DNA"/>
</dbReference>
<feature type="region of interest" description="Disordered" evidence="1">
    <location>
        <begin position="54"/>
        <end position="89"/>
    </location>
</feature>
<proteinExistence type="predicted"/>
<dbReference type="AlphaFoldDB" id="A0AAD7A7U4"/>
<feature type="compositionally biased region" description="Acidic residues" evidence="1">
    <location>
        <begin position="70"/>
        <end position="89"/>
    </location>
</feature>
<accession>A0AAD7A7U4</accession>
<evidence type="ECO:0000256" key="1">
    <source>
        <dbReference type="SAM" id="MobiDB-lite"/>
    </source>
</evidence>
<name>A0AAD7A7U4_9AGAR</name>
<reference evidence="2" key="1">
    <citation type="submission" date="2023-03" db="EMBL/GenBank/DDBJ databases">
        <title>Massive genome expansion in bonnet fungi (Mycena s.s.) driven by repeated elements and novel gene families across ecological guilds.</title>
        <authorList>
            <consortium name="Lawrence Berkeley National Laboratory"/>
            <person name="Harder C.B."/>
            <person name="Miyauchi S."/>
            <person name="Viragh M."/>
            <person name="Kuo A."/>
            <person name="Thoen E."/>
            <person name="Andreopoulos B."/>
            <person name="Lu D."/>
            <person name="Skrede I."/>
            <person name="Drula E."/>
            <person name="Henrissat B."/>
            <person name="Morin E."/>
            <person name="Kohler A."/>
            <person name="Barry K."/>
            <person name="LaButti K."/>
            <person name="Morin E."/>
            <person name="Salamov A."/>
            <person name="Lipzen A."/>
            <person name="Mereny Z."/>
            <person name="Hegedus B."/>
            <person name="Baldrian P."/>
            <person name="Stursova M."/>
            <person name="Weitz H."/>
            <person name="Taylor A."/>
            <person name="Grigoriev I.V."/>
            <person name="Nagy L.G."/>
            <person name="Martin F."/>
            <person name="Kauserud H."/>
        </authorList>
    </citation>
    <scope>NUCLEOTIDE SEQUENCE</scope>
    <source>
        <strain evidence="2">CBHHK002</strain>
    </source>
</reference>
<feature type="region of interest" description="Disordered" evidence="1">
    <location>
        <begin position="1"/>
        <end position="21"/>
    </location>
</feature>